<proteinExistence type="predicted"/>
<evidence type="ECO:0000313" key="2">
    <source>
        <dbReference type="Proteomes" id="UP001487740"/>
    </source>
</evidence>
<dbReference type="AlphaFoldDB" id="A0AAW0SKZ7"/>
<sequence>MRCLRGAGTRDKMRPYTRHCGVGRGQAYLLKANAVPGKSGHSRSLMLILRVCLLVAGLELKCKEKGATVTTHTIKYGFTFEITTFKSAIFTVLDNRKSKAMFFTNPRNSLIFPFPVFNASTVWWKCP</sequence>
<keyword evidence="2" id="KW-1185">Reference proteome</keyword>
<organism evidence="1 2">
    <name type="scientific">Scylla paramamosain</name>
    <name type="common">Mud crab</name>
    <dbReference type="NCBI Taxonomy" id="85552"/>
    <lineage>
        <taxon>Eukaryota</taxon>
        <taxon>Metazoa</taxon>
        <taxon>Ecdysozoa</taxon>
        <taxon>Arthropoda</taxon>
        <taxon>Crustacea</taxon>
        <taxon>Multicrustacea</taxon>
        <taxon>Malacostraca</taxon>
        <taxon>Eumalacostraca</taxon>
        <taxon>Eucarida</taxon>
        <taxon>Decapoda</taxon>
        <taxon>Pleocyemata</taxon>
        <taxon>Brachyura</taxon>
        <taxon>Eubrachyura</taxon>
        <taxon>Portunoidea</taxon>
        <taxon>Portunidae</taxon>
        <taxon>Portuninae</taxon>
        <taxon>Scylla</taxon>
    </lineage>
</organism>
<dbReference type="Proteomes" id="UP001487740">
    <property type="component" value="Unassembled WGS sequence"/>
</dbReference>
<protein>
    <submittedName>
        <fullName evidence="1">Uncharacterized protein</fullName>
    </submittedName>
</protein>
<gene>
    <name evidence="1" type="ORF">O3P69_008406</name>
</gene>
<dbReference type="EMBL" id="JARAKH010000049">
    <property type="protein sequence ID" value="KAK8375564.1"/>
    <property type="molecule type" value="Genomic_DNA"/>
</dbReference>
<evidence type="ECO:0000313" key="1">
    <source>
        <dbReference type="EMBL" id="KAK8375564.1"/>
    </source>
</evidence>
<comment type="caution">
    <text evidence="1">The sequence shown here is derived from an EMBL/GenBank/DDBJ whole genome shotgun (WGS) entry which is preliminary data.</text>
</comment>
<accession>A0AAW0SKZ7</accession>
<name>A0AAW0SKZ7_SCYPA</name>
<reference evidence="1 2" key="1">
    <citation type="submission" date="2023-03" db="EMBL/GenBank/DDBJ databases">
        <title>High-quality genome of Scylla paramamosain provides insights in environmental adaptation.</title>
        <authorList>
            <person name="Zhang L."/>
        </authorList>
    </citation>
    <scope>NUCLEOTIDE SEQUENCE [LARGE SCALE GENOMIC DNA]</scope>
    <source>
        <strain evidence="1">LZ_2023a</strain>
        <tissue evidence="1">Muscle</tissue>
    </source>
</reference>